<dbReference type="AlphaFoldDB" id="A0A0D0LG94"/>
<evidence type="ECO:0000256" key="1">
    <source>
        <dbReference type="SAM" id="MobiDB-lite"/>
    </source>
</evidence>
<dbReference type="InterPro" id="IPR032710">
    <property type="entry name" value="NTF2-like_dom_sf"/>
</dbReference>
<name>A0A0D0LG94_VARPD</name>
<comment type="caution">
    <text evidence="2">The sequence shown here is derived from an EMBL/GenBank/DDBJ whole genome shotgun (WGS) entry which is preliminary data.</text>
</comment>
<dbReference type="RefSeq" id="WP_042580770.1">
    <property type="nucleotide sequence ID" value="NZ_JXQQ01000049.1"/>
</dbReference>
<evidence type="ECO:0000313" key="3">
    <source>
        <dbReference type="Proteomes" id="UP000032067"/>
    </source>
</evidence>
<dbReference type="OrthoDB" id="9810441at2"/>
<dbReference type="GO" id="GO:0030638">
    <property type="term" value="P:polyketide metabolic process"/>
    <property type="evidence" value="ECO:0007669"/>
    <property type="project" value="InterPro"/>
</dbReference>
<dbReference type="PANTHER" id="PTHR38436">
    <property type="entry name" value="POLYKETIDE CYCLASE SNOAL-LIKE DOMAIN"/>
    <property type="match status" value="1"/>
</dbReference>
<dbReference type="PANTHER" id="PTHR38436:SF1">
    <property type="entry name" value="ESTER CYCLASE"/>
    <property type="match status" value="1"/>
</dbReference>
<dbReference type="InterPro" id="IPR009959">
    <property type="entry name" value="Cyclase_SnoaL-like"/>
</dbReference>
<sequence>MTGTDLASIYRSYIACLNARDWPSLGRFVHAEARHNGRRIGLSGYREMLERDCEDIPDLHFDIRLVIAEPPRIASRLQFDCSPKGVFLGLPVNGRRVSFTENVFYEFLDGKIANVWSVIDKAAIEAQLVNGGEGAAPAPSESRGRLRGKPG</sequence>
<organism evidence="2 3">
    <name type="scientific">Variovorax paradoxus</name>
    <dbReference type="NCBI Taxonomy" id="34073"/>
    <lineage>
        <taxon>Bacteria</taxon>
        <taxon>Pseudomonadati</taxon>
        <taxon>Pseudomonadota</taxon>
        <taxon>Betaproteobacteria</taxon>
        <taxon>Burkholderiales</taxon>
        <taxon>Comamonadaceae</taxon>
        <taxon>Variovorax</taxon>
    </lineage>
</organism>
<dbReference type="EMBL" id="JXQQ01000049">
    <property type="protein sequence ID" value="KIQ28208.1"/>
    <property type="molecule type" value="Genomic_DNA"/>
</dbReference>
<evidence type="ECO:0000313" key="2">
    <source>
        <dbReference type="EMBL" id="KIQ28208.1"/>
    </source>
</evidence>
<dbReference type="Pfam" id="PF07366">
    <property type="entry name" value="SnoaL"/>
    <property type="match status" value="1"/>
</dbReference>
<proteinExistence type="predicted"/>
<dbReference type="Gene3D" id="3.10.450.50">
    <property type="match status" value="1"/>
</dbReference>
<feature type="region of interest" description="Disordered" evidence="1">
    <location>
        <begin position="132"/>
        <end position="151"/>
    </location>
</feature>
<gene>
    <name evidence="2" type="ORF">RT97_21040</name>
</gene>
<protein>
    <submittedName>
        <fullName evidence="2">Ester cyclase</fullName>
    </submittedName>
</protein>
<reference evidence="2 3" key="1">
    <citation type="submission" date="2014-12" db="EMBL/GenBank/DDBJ databases">
        <title>16Stimator: statistical estimation of ribosomal gene copy numbers from draft genome assemblies.</title>
        <authorList>
            <person name="Perisin M.A."/>
            <person name="Vetter M."/>
            <person name="Gilbert J.A."/>
            <person name="Bergelson J."/>
        </authorList>
    </citation>
    <scope>NUCLEOTIDE SEQUENCE [LARGE SCALE GENOMIC DNA]</scope>
    <source>
        <strain evidence="2 3">MEDvA23</strain>
    </source>
</reference>
<dbReference type="Proteomes" id="UP000032067">
    <property type="component" value="Unassembled WGS sequence"/>
</dbReference>
<accession>A0A0D0LG94</accession>
<dbReference type="SUPFAM" id="SSF54427">
    <property type="entry name" value="NTF2-like"/>
    <property type="match status" value="1"/>
</dbReference>